<organism evidence="1 2">
    <name type="scientific">Yersinia phage fHe-Yen9-01</name>
    <dbReference type="NCBI Taxonomy" id="1965363"/>
    <lineage>
        <taxon>Viruses</taxon>
        <taxon>Duplodnaviria</taxon>
        <taxon>Heunggongvirae</taxon>
        <taxon>Uroviricota</taxon>
        <taxon>Caudoviricetes</taxon>
        <taxon>Pantevenvirales</taxon>
        <taxon>Straboviridae</taxon>
        <taxon>Tevenvirinae</taxon>
        <taxon>Tegunavirus</taxon>
        <taxon>Tegunavirus fheyen901</taxon>
    </lineage>
</organism>
<accession>A0A1V0DXN2</accession>
<keyword evidence="2" id="KW-1185">Reference proteome</keyword>
<proteinExistence type="predicted"/>
<name>A0A1V0DXN2_9CAUD</name>
<sequence length="59" mass="6881">MMKISKVQKTIKCKQCKEKLSTKEFKKSANSDNGLFPICRNCVNELLTNQINKCVHYWS</sequence>
<evidence type="ECO:0000313" key="2">
    <source>
        <dbReference type="Proteomes" id="UP000222840"/>
    </source>
</evidence>
<protein>
    <submittedName>
        <fullName evidence="1">Uncharacterized protein</fullName>
    </submittedName>
</protein>
<gene>
    <name evidence="1" type="ORF">fHeYen901_140</name>
</gene>
<evidence type="ECO:0000313" key="1">
    <source>
        <dbReference type="EMBL" id="ARB05913.1"/>
    </source>
</evidence>
<dbReference type="EMBL" id="KY593455">
    <property type="protein sequence ID" value="ARB05913.1"/>
    <property type="molecule type" value="Genomic_DNA"/>
</dbReference>
<dbReference type="Proteomes" id="UP000222840">
    <property type="component" value="Segment"/>
</dbReference>
<reference evidence="1 2" key="1">
    <citation type="submission" date="2017-02" db="EMBL/GenBank/DDBJ databases">
        <title>Characterization and complete genome sequence of Yersinia bacteriophage, fHe-Yen9-01.</title>
        <authorList>
            <person name="Jun J.W."/>
            <person name="Wicklund A."/>
            <person name="Skurnik M."/>
        </authorList>
    </citation>
    <scope>NUCLEOTIDE SEQUENCE [LARGE SCALE GENOMIC DNA]</scope>
</reference>